<evidence type="ECO:0000259" key="5">
    <source>
        <dbReference type="Pfam" id="PF17678"/>
    </source>
</evidence>
<dbReference type="EMBL" id="JAENRR010000055">
    <property type="protein sequence ID" value="MBK3519161.1"/>
    <property type="molecule type" value="Genomic_DNA"/>
</dbReference>
<evidence type="ECO:0000313" key="7">
    <source>
        <dbReference type="Proteomes" id="UP000605676"/>
    </source>
</evidence>
<dbReference type="RefSeq" id="WP_200466382.1">
    <property type="nucleotide sequence ID" value="NZ_JAENRR010000055.1"/>
</dbReference>
<evidence type="ECO:0000256" key="2">
    <source>
        <dbReference type="ARBA" id="ARBA00011245"/>
    </source>
</evidence>
<dbReference type="Gene3D" id="2.70.98.10">
    <property type="match status" value="1"/>
</dbReference>
<evidence type="ECO:0000313" key="6">
    <source>
        <dbReference type="EMBL" id="MBK3519161.1"/>
    </source>
</evidence>
<feature type="domain" description="Glycosyl hydrolase family 92 N-terminal" evidence="5">
    <location>
        <begin position="39"/>
        <end position="258"/>
    </location>
</feature>
<dbReference type="Gene3D" id="1.20.1050.60">
    <property type="entry name" value="alpha-1,2-mannosidase"/>
    <property type="match status" value="1"/>
</dbReference>
<dbReference type="GO" id="GO:0016798">
    <property type="term" value="F:hydrolase activity, acting on glycosyl bonds"/>
    <property type="evidence" value="ECO:0007669"/>
    <property type="project" value="UniProtKB-KW"/>
</dbReference>
<sequence>MKYLNLLKDKYRRGISGSLVIMLLVCICVNLNGQSYAHLVDTEIGNKGNGLGCGYTYVGASYPFGMVQFTPSFFSPHKGFVINQLSGAGCPHMGNFPVLPISGSLNDSPNDMNGYEKYKCVNEAYAGYLSVDMADKTKAELTVDKRTGIANFIFNKNEEGTVLIGSGVNSTFVNNAMVKITSEYSCEGFSEGGEFCGSATNYRVYFAAEFNRPAQQTGTWIKHALLDTASYGFGKNSGAYFTFDTTDDNEVMYRIAISYVSIENAKENLNASNNTWDFEHYKQNTVKDWNECLSKIAVKTDDEDRKKQFYTHLYHSLIHPNIVSDVNGEYMGADYQVYHSSGSDQYSSFSVWDTYRTQSQLLAMFFPKETGDMMKSLVDFADQSGGYGRWILANIETGIMQGDPTAILIANSYAFGATDFDLQRAYYHMKRGATIPRLRSQDQEIRPHLTEYINDGHTFASMMLEYTSADFAIGQFAEQALENTVDSKFFVSRSQNWKNIYNPENNWLNSRYPNGVWKDIEHDWREATYKNYFWMVPYNLSTLIDTIGGRDYAEKRLDTLFVRLDASYEEDWFAAGNEPDFQVPWIYNWTNSPNKTSHVINRIFNEVYTSSPDGLPGNDDLGSMGAWYVFASVGLYPMIPGVGGFSVNTPQFEEVKLKLPQGDLVIQGGSTDKIYIKSLKVNGKSHHSTWIDWADIKEGGKIEFQTSKKSSTEFNIADAPPSYK</sequence>
<dbReference type="Pfam" id="PF07971">
    <property type="entry name" value="Glyco_hydro_92"/>
    <property type="match status" value="1"/>
</dbReference>
<dbReference type="Gene3D" id="3.30.2080.10">
    <property type="entry name" value="GH92 mannosidase domain"/>
    <property type="match status" value="1"/>
</dbReference>
<name>A0ABS1HNJ0_9BACT</name>
<dbReference type="PANTHER" id="PTHR12143">
    <property type="entry name" value="PEPTIDE N-GLYCANASE PNGASE -RELATED"/>
    <property type="match status" value="1"/>
</dbReference>
<dbReference type="InterPro" id="IPR005887">
    <property type="entry name" value="GH92_a_mannosidase_put"/>
</dbReference>
<gene>
    <name evidence="6" type="ORF">JIV24_17565</name>
</gene>
<dbReference type="Proteomes" id="UP000605676">
    <property type="component" value="Unassembled WGS sequence"/>
</dbReference>
<keyword evidence="6" id="KW-0378">Hydrolase</keyword>
<evidence type="ECO:0000256" key="1">
    <source>
        <dbReference type="ARBA" id="ARBA00001913"/>
    </source>
</evidence>
<protein>
    <submittedName>
        <fullName evidence="6">GH92 family glycosyl hydrolase</fullName>
        <ecNumber evidence="6">3.2.1.-</ecNumber>
    </submittedName>
</protein>
<dbReference type="NCBIfam" id="TIGR01180">
    <property type="entry name" value="aman2_put"/>
    <property type="match status" value="1"/>
</dbReference>
<organism evidence="6 7">
    <name type="scientific">Carboxylicivirga marina</name>
    <dbReference type="NCBI Taxonomy" id="2800988"/>
    <lineage>
        <taxon>Bacteria</taxon>
        <taxon>Pseudomonadati</taxon>
        <taxon>Bacteroidota</taxon>
        <taxon>Bacteroidia</taxon>
        <taxon>Marinilabiliales</taxon>
        <taxon>Marinilabiliaceae</taxon>
        <taxon>Carboxylicivirga</taxon>
    </lineage>
</organism>
<comment type="subunit">
    <text evidence="2">Monomer.</text>
</comment>
<dbReference type="SUPFAM" id="SSF48208">
    <property type="entry name" value="Six-hairpin glycosidases"/>
    <property type="match status" value="1"/>
</dbReference>
<dbReference type="InterPro" id="IPR008928">
    <property type="entry name" value="6-hairpin_glycosidase_sf"/>
</dbReference>
<evidence type="ECO:0000256" key="3">
    <source>
        <dbReference type="ARBA" id="ARBA00022837"/>
    </source>
</evidence>
<dbReference type="InterPro" id="IPR050883">
    <property type="entry name" value="PNGase"/>
</dbReference>
<keyword evidence="3" id="KW-0106">Calcium</keyword>
<dbReference type="InterPro" id="IPR014718">
    <property type="entry name" value="GH-type_carb-bd"/>
</dbReference>
<dbReference type="InterPro" id="IPR041371">
    <property type="entry name" value="GH92_N"/>
</dbReference>
<dbReference type="Gene3D" id="1.20.1610.10">
    <property type="entry name" value="alpha-1,2-mannosidases domains"/>
    <property type="match status" value="1"/>
</dbReference>
<comment type="caution">
    <text evidence="6">The sequence shown here is derived from an EMBL/GenBank/DDBJ whole genome shotgun (WGS) entry which is preliminary data.</text>
</comment>
<dbReference type="EC" id="3.2.1.-" evidence="6"/>
<keyword evidence="7" id="KW-1185">Reference proteome</keyword>
<accession>A0ABS1HNJ0</accession>
<evidence type="ECO:0000259" key="4">
    <source>
        <dbReference type="Pfam" id="PF07971"/>
    </source>
</evidence>
<dbReference type="PANTHER" id="PTHR12143:SF39">
    <property type="entry name" value="SECRETED PROTEIN"/>
    <property type="match status" value="1"/>
</dbReference>
<proteinExistence type="predicted"/>
<dbReference type="InterPro" id="IPR012939">
    <property type="entry name" value="Glyco_hydro_92"/>
</dbReference>
<dbReference type="Pfam" id="PF17678">
    <property type="entry name" value="Glyco_hydro_92N"/>
    <property type="match status" value="1"/>
</dbReference>
<reference evidence="6 7" key="1">
    <citation type="submission" date="2021-01" db="EMBL/GenBank/DDBJ databases">
        <title>Carboxyliciviraga sp.nov., isolated from coastal sediments.</title>
        <authorList>
            <person name="Lu D."/>
            <person name="Zhang T."/>
        </authorList>
    </citation>
    <scope>NUCLEOTIDE SEQUENCE [LARGE SCALE GENOMIC DNA]</scope>
    <source>
        <strain evidence="6 7">N1Y132</strain>
    </source>
</reference>
<comment type="cofactor">
    <cofactor evidence="1">
        <name>Ca(2+)</name>
        <dbReference type="ChEBI" id="CHEBI:29108"/>
    </cofactor>
</comment>
<keyword evidence="6" id="KW-0326">Glycosidase</keyword>
<feature type="domain" description="Glycosyl hydrolase family 92" evidence="4">
    <location>
        <begin position="264"/>
        <end position="707"/>
    </location>
</feature>